<gene>
    <name evidence="1" type="ORF">OIDMADRAFT_17462</name>
</gene>
<evidence type="ECO:0000313" key="1">
    <source>
        <dbReference type="EMBL" id="KIN04365.1"/>
    </source>
</evidence>
<protein>
    <submittedName>
        <fullName evidence="1">Uncharacterized protein</fullName>
    </submittedName>
</protein>
<dbReference type="EMBL" id="KN832872">
    <property type="protein sequence ID" value="KIN04365.1"/>
    <property type="molecule type" value="Genomic_DNA"/>
</dbReference>
<proteinExistence type="predicted"/>
<dbReference type="AlphaFoldDB" id="A0A0C3HMV5"/>
<dbReference type="Proteomes" id="UP000054321">
    <property type="component" value="Unassembled WGS sequence"/>
</dbReference>
<evidence type="ECO:0000313" key="2">
    <source>
        <dbReference type="Proteomes" id="UP000054321"/>
    </source>
</evidence>
<name>A0A0C3HMV5_OIDMZ</name>
<organism evidence="1 2">
    <name type="scientific">Oidiodendron maius (strain Zn)</name>
    <dbReference type="NCBI Taxonomy" id="913774"/>
    <lineage>
        <taxon>Eukaryota</taxon>
        <taxon>Fungi</taxon>
        <taxon>Dikarya</taxon>
        <taxon>Ascomycota</taxon>
        <taxon>Pezizomycotina</taxon>
        <taxon>Leotiomycetes</taxon>
        <taxon>Leotiomycetes incertae sedis</taxon>
        <taxon>Myxotrichaceae</taxon>
        <taxon>Oidiodendron</taxon>
    </lineage>
</organism>
<dbReference type="InParanoid" id="A0A0C3HMV5"/>
<sequence length="72" mass="8085">MLKKTPTGTWMPAWGTRVHSHSIMAPDVLLHGPACYLSDLSLAHWSVLNHLVGSSRGFVRRNSDCRCPDERQ</sequence>
<keyword evidence="2" id="KW-1185">Reference proteome</keyword>
<accession>A0A0C3HMV5</accession>
<reference evidence="1 2" key="1">
    <citation type="submission" date="2014-04" db="EMBL/GenBank/DDBJ databases">
        <authorList>
            <consortium name="DOE Joint Genome Institute"/>
            <person name="Kuo A."/>
            <person name="Martino E."/>
            <person name="Perotto S."/>
            <person name="Kohler A."/>
            <person name="Nagy L.G."/>
            <person name="Floudas D."/>
            <person name="Copeland A."/>
            <person name="Barry K.W."/>
            <person name="Cichocki N."/>
            <person name="Veneault-Fourrey C."/>
            <person name="LaButti K."/>
            <person name="Lindquist E.A."/>
            <person name="Lipzen A."/>
            <person name="Lundell T."/>
            <person name="Morin E."/>
            <person name="Murat C."/>
            <person name="Sun H."/>
            <person name="Tunlid A."/>
            <person name="Henrissat B."/>
            <person name="Grigoriev I.V."/>
            <person name="Hibbett D.S."/>
            <person name="Martin F."/>
            <person name="Nordberg H.P."/>
            <person name="Cantor M.N."/>
            <person name="Hua S.X."/>
        </authorList>
    </citation>
    <scope>NUCLEOTIDE SEQUENCE [LARGE SCALE GENOMIC DNA]</scope>
    <source>
        <strain evidence="1 2">Zn</strain>
    </source>
</reference>
<reference evidence="2" key="2">
    <citation type="submission" date="2015-01" db="EMBL/GenBank/DDBJ databases">
        <title>Evolutionary Origins and Diversification of the Mycorrhizal Mutualists.</title>
        <authorList>
            <consortium name="DOE Joint Genome Institute"/>
            <consortium name="Mycorrhizal Genomics Consortium"/>
            <person name="Kohler A."/>
            <person name="Kuo A."/>
            <person name="Nagy L.G."/>
            <person name="Floudas D."/>
            <person name="Copeland A."/>
            <person name="Barry K.W."/>
            <person name="Cichocki N."/>
            <person name="Veneault-Fourrey C."/>
            <person name="LaButti K."/>
            <person name="Lindquist E.A."/>
            <person name="Lipzen A."/>
            <person name="Lundell T."/>
            <person name="Morin E."/>
            <person name="Murat C."/>
            <person name="Riley R."/>
            <person name="Ohm R."/>
            <person name="Sun H."/>
            <person name="Tunlid A."/>
            <person name="Henrissat B."/>
            <person name="Grigoriev I.V."/>
            <person name="Hibbett D.S."/>
            <person name="Martin F."/>
        </authorList>
    </citation>
    <scope>NUCLEOTIDE SEQUENCE [LARGE SCALE GENOMIC DNA]</scope>
    <source>
        <strain evidence="2">Zn</strain>
    </source>
</reference>
<dbReference type="HOGENOM" id="CLU_2722848_0_0_1"/>